<evidence type="ECO:0000313" key="2">
    <source>
        <dbReference type="Proteomes" id="UP000824881"/>
    </source>
</evidence>
<organism evidence="1 2">
    <name type="scientific">Pleurotus cornucopiae</name>
    <name type="common">Cornucopia mushroom</name>
    <dbReference type="NCBI Taxonomy" id="5321"/>
    <lineage>
        <taxon>Eukaryota</taxon>
        <taxon>Fungi</taxon>
        <taxon>Dikarya</taxon>
        <taxon>Basidiomycota</taxon>
        <taxon>Agaricomycotina</taxon>
        <taxon>Agaricomycetes</taxon>
        <taxon>Agaricomycetidae</taxon>
        <taxon>Agaricales</taxon>
        <taxon>Pleurotineae</taxon>
        <taxon>Pleurotaceae</taxon>
        <taxon>Pleurotus</taxon>
    </lineage>
</organism>
<keyword evidence="2" id="KW-1185">Reference proteome</keyword>
<accession>A0ACB7IWN0</accession>
<proteinExistence type="predicted"/>
<protein>
    <submittedName>
        <fullName evidence="1">Uncharacterized protein</fullName>
    </submittedName>
</protein>
<dbReference type="Proteomes" id="UP000824881">
    <property type="component" value="Unassembled WGS sequence"/>
</dbReference>
<dbReference type="EMBL" id="WQMT02000006">
    <property type="protein sequence ID" value="KAG9222003.1"/>
    <property type="molecule type" value="Genomic_DNA"/>
</dbReference>
<reference evidence="1 2" key="1">
    <citation type="journal article" date="2021" name="Appl. Environ. Microbiol.">
        <title>Genetic linkage and physical mapping for an oyster mushroom Pleurotus cornucopiae and QTL analysis for the trait cap color.</title>
        <authorList>
            <person name="Zhang Y."/>
            <person name="Gao W."/>
            <person name="Sonnenberg A."/>
            <person name="Chen Q."/>
            <person name="Zhang J."/>
            <person name="Huang C."/>
        </authorList>
    </citation>
    <scope>NUCLEOTIDE SEQUENCE [LARGE SCALE GENOMIC DNA]</scope>
    <source>
        <strain evidence="1">CCMSSC00406</strain>
    </source>
</reference>
<comment type="caution">
    <text evidence="1">The sequence shown here is derived from an EMBL/GenBank/DDBJ whole genome shotgun (WGS) entry which is preliminary data.</text>
</comment>
<sequence>MILFPSLRFFQTTPSRPLNQCLNTLSTDDASGGLFPPRPSFTAALRQVPFPVASLRTVLGSSPAFLVLRLSRPLGTSRYPQSVSFTPLLIQDFCTPHSAKALPPANSYGAAPFPYQTDPSNSAHYPSGPPAAPVRRYEETTAYHSQPDANYAWEEFIILRRSVLKLQDKVAQLEELVTELKQFQFNMPSRLHPSTSSLGPSDSISRLGTTSGIDVDDEGEDLRAAYSVYLSQGDLVEKPPSLPDTVLWTFKSAQEAGSAAGLSATNSYRPSFNKALRDSKGQTLDADLVKLIKRTTAALASRILARHPIDKVAVDIRHIREYYRSRCPWLWYGSIVLLEQRHKEVGLCSAHWKADHLLGQSVLGLRQKAANAMKKQSTGELASILGSDDEQTLDVVFILPKKAKRPANPLSPLKSGPSKRGRTEASKQRPPKLMFKQPARPLHMGTVTTAPAMQGSPPASPSRAASPASTENQSSMGMLGTNTATLPPSSLVDSPLSSHVSSAKGSLSMISTDDGFENLRRTLQSPQFKFPADVIDPAMELLAGMEQSPTHGGHGFLSSNTIALLKRVQTADPACIENEDDLLASWGHWQWSGGDLTISGAITSWQDVGSTETARELIAAALTTCKAARYLCLSVSPRPQSYLSDSYLDRIISTLYDVWKRSGGVILLFIQFYPAELTSFWPFHKGKARAAIVDPAQPMAVEPAQPTATGTGNDGSGDGMGPLAEDDDTQLADGASKQLQADVDSLLQSKLMALTVNELKTLVAKKQIPNISKLNKATCVSSLVALQQSARPTITDLDEILAKRGPKKSKSKSAKSAANQPAAAPPSSSADVSQDLTQVPRIIASTASLGS</sequence>
<evidence type="ECO:0000313" key="1">
    <source>
        <dbReference type="EMBL" id="KAG9222003.1"/>
    </source>
</evidence>
<name>A0ACB7IWN0_PLECO</name>
<gene>
    <name evidence="1" type="ORF">CCMSSC00406_0009211</name>
</gene>